<dbReference type="AlphaFoldDB" id="A0A7W0CTY6"/>
<keyword evidence="2" id="KW-0472">Membrane</keyword>
<evidence type="ECO:0000256" key="1">
    <source>
        <dbReference type="SAM" id="MobiDB-lite"/>
    </source>
</evidence>
<dbReference type="RefSeq" id="WP_181615832.1">
    <property type="nucleotide sequence ID" value="NZ_BAABAM010000010.1"/>
</dbReference>
<comment type="caution">
    <text evidence="3">The sequence shown here is derived from an EMBL/GenBank/DDBJ whole genome shotgun (WGS) entry which is preliminary data.</text>
</comment>
<protein>
    <recommendedName>
        <fullName evidence="5">DUF4367 domain-containing protein</fullName>
    </recommendedName>
</protein>
<dbReference type="EMBL" id="JACDUR010000010">
    <property type="protein sequence ID" value="MBA2897119.1"/>
    <property type="molecule type" value="Genomic_DNA"/>
</dbReference>
<gene>
    <name evidence="3" type="ORF">HNR30_008515</name>
</gene>
<evidence type="ECO:0008006" key="5">
    <source>
        <dbReference type="Google" id="ProtNLM"/>
    </source>
</evidence>
<reference evidence="3 4" key="1">
    <citation type="submission" date="2020-07" db="EMBL/GenBank/DDBJ databases">
        <title>Genomic Encyclopedia of Type Strains, Phase IV (KMG-IV): sequencing the most valuable type-strain genomes for metagenomic binning, comparative biology and taxonomic classification.</title>
        <authorList>
            <person name="Goeker M."/>
        </authorList>
    </citation>
    <scope>NUCLEOTIDE SEQUENCE [LARGE SCALE GENOMIC DNA]</scope>
    <source>
        <strain evidence="3 4">DSM 45533</strain>
    </source>
</reference>
<keyword evidence="4" id="KW-1185">Reference proteome</keyword>
<proteinExistence type="predicted"/>
<evidence type="ECO:0000256" key="2">
    <source>
        <dbReference type="SAM" id="Phobius"/>
    </source>
</evidence>
<keyword evidence="2" id="KW-1133">Transmembrane helix</keyword>
<dbReference type="Proteomes" id="UP000530928">
    <property type="component" value="Unassembled WGS sequence"/>
</dbReference>
<sequence>MDSDDFGDLERELLALGDSLEVTGPPPAEVASAVRARLQAPDPAHDAPASPAVQPERPVKPLSKVRRWQLVAAVVVLALALTAAAVVWVLRSTGVEIRVNDPSPSPTVTREIPGARSADLEEAARQVGFTPKVPAALGEPSEILVGDGRVVSMFWDHVRLDQFAGGVSPMFVKQLGGPEWPEEVLVNGAHGWWIAEAHNLTYVTKGNGETTPLRVADSTLVWGDDVTGYRLEGVKTLQDAHRIATSLR</sequence>
<evidence type="ECO:0000313" key="3">
    <source>
        <dbReference type="EMBL" id="MBA2897119.1"/>
    </source>
</evidence>
<keyword evidence="2" id="KW-0812">Transmembrane</keyword>
<feature type="region of interest" description="Disordered" evidence="1">
    <location>
        <begin position="35"/>
        <end position="56"/>
    </location>
</feature>
<organism evidence="3 4">
    <name type="scientific">Nonomuraea soli</name>
    <dbReference type="NCBI Taxonomy" id="1032476"/>
    <lineage>
        <taxon>Bacteria</taxon>
        <taxon>Bacillati</taxon>
        <taxon>Actinomycetota</taxon>
        <taxon>Actinomycetes</taxon>
        <taxon>Streptosporangiales</taxon>
        <taxon>Streptosporangiaceae</taxon>
        <taxon>Nonomuraea</taxon>
    </lineage>
</organism>
<accession>A0A7W0CTY6</accession>
<feature type="compositionally biased region" description="Low complexity" evidence="1">
    <location>
        <begin position="40"/>
        <end position="52"/>
    </location>
</feature>
<name>A0A7W0CTY6_9ACTN</name>
<feature type="transmembrane region" description="Helical" evidence="2">
    <location>
        <begin position="70"/>
        <end position="90"/>
    </location>
</feature>
<evidence type="ECO:0000313" key="4">
    <source>
        <dbReference type="Proteomes" id="UP000530928"/>
    </source>
</evidence>